<comment type="similarity">
    <text evidence="2">Belongs to the EamA transporter family.</text>
</comment>
<dbReference type="AlphaFoldDB" id="A0A073BDH8"/>
<feature type="transmembrane region" description="Helical" evidence="7">
    <location>
        <begin position="282"/>
        <end position="300"/>
    </location>
</feature>
<organism evidence="9 10">
    <name type="scientific">Saccharopolyspora rectivirgula</name>
    <dbReference type="NCBI Taxonomy" id="28042"/>
    <lineage>
        <taxon>Bacteria</taxon>
        <taxon>Bacillati</taxon>
        <taxon>Actinomycetota</taxon>
        <taxon>Actinomycetes</taxon>
        <taxon>Pseudonocardiales</taxon>
        <taxon>Pseudonocardiaceae</taxon>
        <taxon>Saccharopolyspora</taxon>
    </lineage>
</organism>
<feature type="transmembrane region" description="Helical" evidence="7">
    <location>
        <begin position="164"/>
        <end position="184"/>
    </location>
</feature>
<evidence type="ECO:0000256" key="4">
    <source>
        <dbReference type="ARBA" id="ARBA00022692"/>
    </source>
</evidence>
<keyword evidence="5 7" id="KW-1133">Transmembrane helix</keyword>
<feature type="transmembrane region" description="Helical" evidence="7">
    <location>
        <begin position="101"/>
        <end position="122"/>
    </location>
</feature>
<dbReference type="eggNOG" id="COG0697">
    <property type="taxonomic scope" value="Bacteria"/>
</dbReference>
<accession>A0A073BDH8</accession>
<dbReference type="PANTHER" id="PTHR32322">
    <property type="entry name" value="INNER MEMBRANE TRANSPORTER"/>
    <property type="match status" value="1"/>
</dbReference>
<feature type="domain" description="EamA" evidence="8">
    <location>
        <begin position="166"/>
        <end position="299"/>
    </location>
</feature>
<dbReference type="GO" id="GO:0005886">
    <property type="term" value="C:plasma membrane"/>
    <property type="evidence" value="ECO:0007669"/>
    <property type="project" value="UniProtKB-SubCell"/>
</dbReference>
<dbReference type="Pfam" id="PF00892">
    <property type="entry name" value="EamA"/>
    <property type="match status" value="2"/>
</dbReference>
<feature type="transmembrane region" description="Helical" evidence="7">
    <location>
        <begin position="221"/>
        <end position="245"/>
    </location>
</feature>
<dbReference type="SUPFAM" id="SSF103481">
    <property type="entry name" value="Multidrug resistance efflux transporter EmrE"/>
    <property type="match status" value="1"/>
</dbReference>
<evidence type="ECO:0000256" key="5">
    <source>
        <dbReference type="ARBA" id="ARBA00022989"/>
    </source>
</evidence>
<dbReference type="Proteomes" id="UP000031419">
    <property type="component" value="Unassembled WGS sequence"/>
</dbReference>
<dbReference type="STRING" id="28042.GU90_01885"/>
<reference evidence="9 10" key="1">
    <citation type="submission" date="2014-06" db="EMBL/GenBank/DDBJ databases">
        <title>Saccharopolyspora rectivirgula DSM-43113 Genome sequencing.</title>
        <authorList>
            <person name="Barrera C."/>
            <person name="Millon L."/>
            <person name="Rognon B."/>
            <person name="Zaugg C."/>
            <person name="Monod M."/>
        </authorList>
    </citation>
    <scope>NUCLEOTIDE SEQUENCE [LARGE SCALE GENOMIC DNA]</scope>
    <source>
        <strain evidence="9 10">DSM 43113</strain>
    </source>
</reference>
<keyword evidence="4 7" id="KW-0812">Transmembrane</keyword>
<dbReference type="InterPro" id="IPR000620">
    <property type="entry name" value="EamA_dom"/>
</dbReference>
<protein>
    <submittedName>
        <fullName evidence="9">Membrane protein</fullName>
    </submittedName>
</protein>
<keyword evidence="3" id="KW-1003">Cell membrane</keyword>
<evidence type="ECO:0000256" key="2">
    <source>
        <dbReference type="ARBA" id="ARBA00007362"/>
    </source>
</evidence>
<gene>
    <name evidence="9" type="ORF">GU90_01885</name>
</gene>
<dbReference type="InterPro" id="IPR037185">
    <property type="entry name" value="EmrE-like"/>
</dbReference>
<keyword evidence="10" id="KW-1185">Reference proteome</keyword>
<comment type="caution">
    <text evidence="9">The sequence shown here is derived from an EMBL/GenBank/DDBJ whole genome shotgun (WGS) entry which is preliminary data.</text>
</comment>
<dbReference type="InterPro" id="IPR050638">
    <property type="entry name" value="AA-Vitamin_Transporters"/>
</dbReference>
<feature type="transmembrane region" description="Helical" evidence="7">
    <location>
        <begin position="196"/>
        <end position="215"/>
    </location>
</feature>
<evidence type="ECO:0000256" key="1">
    <source>
        <dbReference type="ARBA" id="ARBA00004651"/>
    </source>
</evidence>
<evidence type="ECO:0000313" key="9">
    <source>
        <dbReference type="EMBL" id="KEI45829.1"/>
    </source>
</evidence>
<evidence type="ECO:0000256" key="6">
    <source>
        <dbReference type="ARBA" id="ARBA00023136"/>
    </source>
</evidence>
<comment type="subcellular location">
    <subcellularLocation>
        <location evidence="1">Cell membrane</location>
        <topology evidence="1">Multi-pass membrane protein</topology>
    </subcellularLocation>
</comment>
<feature type="transmembrane region" description="Helical" evidence="7">
    <location>
        <begin position="47"/>
        <end position="65"/>
    </location>
</feature>
<feature type="domain" description="EamA" evidence="8">
    <location>
        <begin position="20"/>
        <end position="151"/>
    </location>
</feature>
<dbReference type="Gene3D" id="1.10.3730.20">
    <property type="match status" value="1"/>
</dbReference>
<feature type="transmembrane region" description="Helical" evidence="7">
    <location>
        <begin position="134"/>
        <end position="152"/>
    </location>
</feature>
<evidence type="ECO:0000256" key="7">
    <source>
        <dbReference type="SAM" id="Phobius"/>
    </source>
</evidence>
<evidence type="ECO:0000313" key="10">
    <source>
        <dbReference type="Proteomes" id="UP000031419"/>
    </source>
</evidence>
<feature type="transmembrane region" description="Helical" evidence="7">
    <location>
        <begin position="77"/>
        <end position="95"/>
    </location>
</feature>
<name>A0A073BDH8_9PSEU</name>
<keyword evidence="6 7" id="KW-0472">Membrane</keyword>
<feature type="transmembrane region" description="Helical" evidence="7">
    <location>
        <begin position="257"/>
        <end position="276"/>
    </location>
</feature>
<sequence length="309" mass="30150">MAAGTADLVPGAGARRFVSGPLPVLLAAALWGTTGTAASFAPEEASPLAIGAATMGLGGLLLFAVAGRPAVAVLRTAPRWLLLSGAAAVVVYPLAFYSSMALAGVAIGTVVTLGSAPVFAALLERVADGTALDLRWGAAAALAVSGGVLLTTGSSPVGTGSDTALGSLLGLLAGASYSGYSWAAGKVMRAGHSSRAVMGAVFGLGALGLLPVLLLTGGPLLASPAGLLVCGYLAVVPMCLAYVLFGAGLRRVPASAATTLTLLEPVVAAVLSVVVVGERLGAQSWFGMALIAAGLLLTSTGNRPVDSCG</sequence>
<dbReference type="EMBL" id="JNVU01000008">
    <property type="protein sequence ID" value="KEI45829.1"/>
    <property type="molecule type" value="Genomic_DNA"/>
</dbReference>
<feature type="transmembrane region" description="Helical" evidence="7">
    <location>
        <begin position="22"/>
        <end position="41"/>
    </location>
</feature>
<proteinExistence type="inferred from homology"/>
<evidence type="ECO:0000256" key="3">
    <source>
        <dbReference type="ARBA" id="ARBA00022475"/>
    </source>
</evidence>
<evidence type="ECO:0000259" key="8">
    <source>
        <dbReference type="Pfam" id="PF00892"/>
    </source>
</evidence>
<dbReference type="PANTHER" id="PTHR32322:SF18">
    <property type="entry name" value="S-ADENOSYLMETHIONINE_S-ADENOSYLHOMOCYSTEINE TRANSPORTER"/>
    <property type="match status" value="1"/>
</dbReference>